<organism evidence="2 3">
    <name type="scientific">Asparagus officinalis</name>
    <name type="common">Garden asparagus</name>
    <dbReference type="NCBI Taxonomy" id="4686"/>
    <lineage>
        <taxon>Eukaryota</taxon>
        <taxon>Viridiplantae</taxon>
        <taxon>Streptophyta</taxon>
        <taxon>Embryophyta</taxon>
        <taxon>Tracheophyta</taxon>
        <taxon>Spermatophyta</taxon>
        <taxon>Magnoliopsida</taxon>
        <taxon>Liliopsida</taxon>
        <taxon>Asparagales</taxon>
        <taxon>Asparagaceae</taxon>
        <taxon>Asparagoideae</taxon>
        <taxon>Asparagus</taxon>
    </lineage>
</organism>
<evidence type="ECO:0000313" key="2">
    <source>
        <dbReference type="EMBL" id="ONK67027.1"/>
    </source>
</evidence>
<proteinExistence type="predicted"/>
<keyword evidence="3" id="KW-1185">Reference proteome</keyword>
<dbReference type="Proteomes" id="UP000243459">
    <property type="component" value="Chromosome 6"/>
</dbReference>
<accession>A0A5P1EPG1</accession>
<feature type="coiled-coil region" evidence="1">
    <location>
        <begin position="19"/>
        <end position="46"/>
    </location>
</feature>
<dbReference type="Gramene" id="ONK67027">
    <property type="protein sequence ID" value="ONK67027"/>
    <property type="gene ID" value="A4U43_C06F14770"/>
</dbReference>
<sequence>MERIQSSYLKLQGKLVAQKIDIEDDLEKALNKLSTKEDELGDWRRDIEVQEGMIECLRASNIQKPAKIDRLKHKFCGSDKKVRHLSEEVSRGLQEKDSTLVQVEAERQVTQHTKD</sequence>
<dbReference type="AlphaFoldDB" id="A0A5P1EPG1"/>
<gene>
    <name evidence="2" type="ORF">A4U43_C06F14770</name>
</gene>
<protein>
    <submittedName>
        <fullName evidence="2">Uncharacterized protein</fullName>
    </submittedName>
</protein>
<reference evidence="3" key="1">
    <citation type="journal article" date="2017" name="Nat. Commun.">
        <title>The asparagus genome sheds light on the origin and evolution of a young Y chromosome.</title>
        <authorList>
            <person name="Harkess A."/>
            <person name="Zhou J."/>
            <person name="Xu C."/>
            <person name="Bowers J.E."/>
            <person name="Van der Hulst R."/>
            <person name="Ayyampalayam S."/>
            <person name="Mercati F."/>
            <person name="Riccardi P."/>
            <person name="McKain M.R."/>
            <person name="Kakrana A."/>
            <person name="Tang H."/>
            <person name="Ray J."/>
            <person name="Groenendijk J."/>
            <person name="Arikit S."/>
            <person name="Mathioni S.M."/>
            <person name="Nakano M."/>
            <person name="Shan H."/>
            <person name="Telgmann-Rauber A."/>
            <person name="Kanno A."/>
            <person name="Yue Z."/>
            <person name="Chen H."/>
            <person name="Li W."/>
            <person name="Chen Y."/>
            <person name="Xu X."/>
            <person name="Zhang Y."/>
            <person name="Luo S."/>
            <person name="Chen H."/>
            <person name="Gao J."/>
            <person name="Mao Z."/>
            <person name="Pires J.C."/>
            <person name="Luo M."/>
            <person name="Kudrna D."/>
            <person name="Wing R.A."/>
            <person name="Meyers B.C."/>
            <person name="Yi K."/>
            <person name="Kong H."/>
            <person name="Lavrijsen P."/>
            <person name="Sunseri F."/>
            <person name="Falavigna A."/>
            <person name="Ye Y."/>
            <person name="Leebens-Mack J.H."/>
            <person name="Chen G."/>
        </authorList>
    </citation>
    <scope>NUCLEOTIDE SEQUENCE [LARGE SCALE GENOMIC DNA]</scope>
    <source>
        <strain evidence="3">cv. DH0086</strain>
    </source>
</reference>
<evidence type="ECO:0000256" key="1">
    <source>
        <dbReference type="SAM" id="Coils"/>
    </source>
</evidence>
<dbReference type="EMBL" id="CM007386">
    <property type="protein sequence ID" value="ONK67027.1"/>
    <property type="molecule type" value="Genomic_DNA"/>
</dbReference>
<keyword evidence="1" id="KW-0175">Coiled coil</keyword>
<evidence type="ECO:0000313" key="3">
    <source>
        <dbReference type="Proteomes" id="UP000243459"/>
    </source>
</evidence>
<name>A0A5P1EPG1_ASPOF</name>